<evidence type="ECO:0000313" key="2">
    <source>
        <dbReference type="EnsemblPlants" id="AET1Gv21038700.1"/>
    </source>
</evidence>
<proteinExistence type="predicted"/>
<reference evidence="2" key="3">
    <citation type="journal article" date="2017" name="Nature">
        <title>Genome sequence of the progenitor of the wheat D genome Aegilops tauschii.</title>
        <authorList>
            <person name="Luo M.C."/>
            <person name="Gu Y.Q."/>
            <person name="Puiu D."/>
            <person name="Wang H."/>
            <person name="Twardziok S.O."/>
            <person name="Deal K.R."/>
            <person name="Huo N."/>
            <person name="Zhu T."/>
            <person name="Wang L."/>
            <person name="Wang Y."/>
            <person name="McGuire P.E."/>
            <person name="Liu S."/>
            <person name="Long H."/>
            <person name="Ramasamy R.K."/>
            <person name="Rodriguez J.C."/>
            <person name="Van S.L."/>
            <person name="Yuan L."/>
            <person name="Wang Z."/>
            <person name="Xia Z."/>
            <person name="Xiao L."/>
            <person name="Anderson O.D."/>
            <person name="Ouyang S."/>
            <person name="Liang Y."/>
            <person name="Zimin A.V."/>
            <person name="Pertea G."/>
            <person name="Qi P."/>
            <person name="Bennetzen J.L."/>
            <person name="Dai X."/>
            <person name="Dawson M.W."/>
            <person name="Muller H.G."/>
            <person name="Kugler K."/>
            <person name="Rivarola-Duarte L."/>
            <person name="Spannagl M."/>
            <person name="Mayer K.F.X."/>
            <person name="Lu F.H."/>
            <person name="Bevan M.W."/>
            <person name="Leroy P."/>
            <person name="Li P."/>
            <person name="You F.M."/>
            <person name="Sun Q."/>
            <person name="Liu Z."/>
            <person name="Lyons E."/>
            <person name="Wicker T."/>
            <person name="Salzberg S.L."/>
            <person name="Devos K.M."/>
            <person name="Dvorak J."/>
        </authorList>
    </citation>
    <scope>NUCLEOTIDE SEQUENCE [LARGE SCALE GENOMIC DNA]</scope>
    <source>
        <strain evidence="2">cv. AL8/78</strain>
    </source>
</reference>
<name>A0A453A4N9_AEGTS</name>
<protein>
    <submittedName>
        <fullName evidence="2">Uncharacterized protein</fullName>
    </submittedName>
</protein>
<evidence type="ECO:0000256" key="1">
    <source>
        <dbReference type="SAM" id="Phobius"/>
    </source>
</evidence>
<feature type="transmembrane region" description="Helical" evidence="1">
    <location>
        <begin position="47"/>
        <end position="67"/>
    </location>
</feature>
<keyword evidence="1" id="KW-0472">Membrane</keyword>
<keyword evidence="1" id="KW-0812">Transmembrane</keyword>
<dbReference type="AlphaFoldDB" id="A0A453A4N9"/>
<reference evidence="2" key="4">
    <citation type="submission" date="2019-03" db="UniProtKB">
        <authorList>
            <consortium name="EnsemblPlants"/>
        </authorList>
    </citation>
    <scope>IDENTIFICATION</scope>
</reference>
<keyword evidence="3" id="KW-1185">Reference proteome</keyword>
<reference evidence="2" key="5">
    <citation type="journal article" date="2021" name="G3 (Bethesda)">
        <title>Aegilops tauschii genome assembly Aet v5.0 features greater sequence contiguity and improved annotation.</title>
        <authorList>
            <person name="Wang L."/>
            <person name="Zhu T."/>
            <person name="Rodriguez J.C."/>
            <person name="Deal K.R."/>
            <person name="Dubcovsky J."/>
            <person name="McGuire P.E."/>
            <person name="Lux T."/>
            <person name="Spannagl M."/>
            <person name="Mayer K.F.X."/>
            <person name="Baldrich P."/>
            <person name="Meyers B.C."/>
            <person name="Huo N."/>
            <person name="Gu Y.Q."/>
            <person name="Zhou H."/>
            <person name="Devos K.M."/>
            <person name="Bennetzen J.L."/>
            <person name="Unver T."/>
            <person name="Budak H."/>
            <person name="Gulick P.J."/>
            <person name="Galiba G."/>
            <person name="Kalapos B."/>
            <person name="Nelson D.R."/>
            <person name="Li P."/>
            <person name="You F.M."/>
            <person name="Luo M.C."/>
            <person name="Dvorak J."/>
        </authorList>
    </citation>
    <scope>NUCLEOTIDE SEQUENCE [LARGE SCALE GENOMIC DNA]</scope>
    <source>
        <strain evidence="2">cv. AL8/78</strain>
    </source>
</reference>
<organism evidence="2 3">
    <name type="scientific">Aegilops tauschii subsp. strangulata</name>
    <name type="common">Goatgrass</name>
    <dbReference type="NCBI Taxonomy" id="200361"/>
    <lineage>
        <taxon>Eukaryota</taxon>
        <taxon>Viridiplantae</taxon>
        <taxon>Streptophyta</taxon>
        <taxon>Embryophyta</taxon>
        <taxon>Tracheophyta</taxon>
        <taxon>Spermatophyta</taxon>
        <taxon>Magnoliopsida</taxon>
        <taxon>Liliopsida</taxon>
        <taxon>Poales</taxon>
        <taxon>Poaceae</taxon>
        <taxon>BOP clade</taxon>
        <taxon>Pooideae</taxon>
        <taxon>Triticodae</taxon>
        <taxon>Triticeae</taxon>
        <taxon>Triticinae</taxon>
        <taxon>Aegilops</taxon>
    </lineage>
</organism>
<accession>A0A453A4N9</accession>
<reference evidence="3" key="1">
    <citation type="journal article" date="2014" name="Science">
        <title>Ancient hybridizations among the ancestral genomes of bread wheat.</title>
        <authorList>
            <consortium name="International Wheat Genome Sequencing Consortium,"/>
            <person name="Marcussen T."/>
            <person name="Sandve S.R."/>
            <person name="Heier L."/>
            <person name="Spannagl M."/>
            <person name="Pfeifer M."/>
            <person name="Jakobsen K.S."/>
            <person name="Wulff B.B."/>
            <person name="Steuernagel B."/>
            <person name="Mayer K.F."/>
            <person name="Olsen O.A."/>
        </authorList>
    </citation>
    <scope>NUCLEOTIDE SEQUENCE [LARGE SCALE GENOMIC DNA]</scope>
    <source>
        <strain evidence="3">cv. AL8/78</strain>
    </source>
</reference>
<dbReference type="Proteomes" id="UP000015105">
    <property type="component" value="Chromosome 1D"/>
</dbReference>
<dbReference type="EnsemblPlants" id="AET1Gv21038700.1">
    <property type="protein sequence ID" value="AET1Gv21038700.1"/>
    <property type="gene ID" value="AET1Gv21038700"/>
</dbReference>
<dbReference type="Gramene" id="AET1Gv21038700.1">
    <property type="protein sequence ID" value="AET1Gv21038700.1"/>
    <property type="gene ID" value="AET1Gv21038700"/>
</dbReference>
<sequence>MVQYQLYADINVSSPCFLCYRSSYTYNDSCLLIPPTSRRKLTRNKKVARYAAWTGIVLIYALGYRALASGPEIVEYEGYLVTAESLAMIQGYQQAAERVHKQDGYQPVATAE</sequence>
<reference evidence="3" key="2">
    <citation type="journal article" date="2017" name="Nat. Plants">
        <title>The Aegilops tauschii genome reveals multiple impacts of transposons.</title>
        <authorList>
            <person name="Zhao G."/>
            <person name="Zou C."/>
            <person name="Li K."/>
            <person name="Wang K."/>
            <person name="Li T."/>
            <person name="Gao L."/>
            <person name="Zhang X."/>
            <person name="Wang H."/>
            <person name="Yang Z."/>
            <person name="Liu X."/>
            <person name="Jiang W."/>
            <person name="Mao L."/>
            <person name="Kong X."/>
            <person name="Jiao Y."/>
            <person name="Jia J."/>
        </authorList>
    </citation>
    <scope>NUCLEOTIDE SEQUENCE [LARGE SCALE GENOMIC DNA]</scope>
    <source>
        <strain evidence="3">cv. AL8/78</strain>
    </source>
</reference>
<keyword evidence="1" id="KW-1133">Transmembrane helix</keyword>
<evidence type="ECO:0000313" key="3">
    <source>
        <dbReference type="Proteomes" id="UP000015105"/>
    </source>
</evidence>